<feature type="transmembrane region" description="Helical" evidence="7">
    <location>
        <begin position="1130"/>
        <end position="1150"/>
    </location>
</feature>
<keyword evidence="7" id="KW-1133">Transmembrane helix</keyword>
<dbReference type="InterPro" id="IPR005097">
    <property type="entry name" value="Sacchrp_dh_NADP-bd"/>
</dbReference>
<feature type="domain" description="Alanine dehydrogenase/pyridine nucleotide transhydrogenase N-terminal" evidence="9">
    <location>
        <begin position="8"/>
        <end position="147"/>
    </location>
</feature>
<comment type="pathway">
    <text evidence="2">Amino-acid degradation; L-lysine degradation via saccharopine pathway; glutaryl-CoA from L-lysine: step 2/6.</text>
</comment>
<feature type="domain" description="Alanine dehydrogenase/pyridine nucleotide transhydrogenase NAD(H)-binding" evidence="8">
    <location>
        <begin position="187"/>
        <end position="387"/>
    </location>
</feature>
<evidence type="ECO:0000259" key="9">
    <source>
        <dbReference type="SMART" id="SM01003"/>
    </source>
</evidence>
<comment type="caution">
    <text evidence="10">The sequence shown here is derived from an EMBL/GenBank/DDBJ whole genome shotgun (WGS) entry which is preliminary data.</text>
</comment>
<dbReference type="SUPFAM" id="SSF55347">
    <property type="entry name" value="Glyceraldehyde-3-phosphate dehydrogenase-like, C-terminal domain"/>
    <property type="match status" value="1"/>
</dbReference>
<keyword evidence="7" id="KW-0472">Membrane</keyword>
<dbReference type="Pfam" id="PF16653">
    <property type="entry name" value="Sacchrp_dh_C"/>
    <property type="match status" value="1"/>
</dbReference>
<evidence type="ECO:0000256" key="4">
    <source>
        <dbReference type="ARBA" id="ARBA00023002"/>
    </source>
</evidence>
<protein>
    <recommendedName>
        <fullName evidence="12">Saccharopine dehydrogenase (NAD(+), L-glutamate-forming)</fullName>
    </recommendedName>
</protein>
<dbReference type="GO" id="GO:0004753">
    <property type="term" value="F:saccharopine dehydrogenase activity"/>
    <property type="evidence" value="ECO:0007669"/>
    <property type="project" value="TreeGrafter"/>
</dbReference>
<evidence type="ECO:0000313" key="10">
    <source>
        <dbReference type="EMBL" id="KAF3960883.1"/>
    </source>
</evidence>
<evidence type="ECO:0000256" key="3">
    <source>
        <dbReference type="ARBA" id="ARBA00022857"/>
    </source>
</evidence>
<accession>A0A8J4VH28</accession>
<dbReference type="Gene3D" id="1.10.1870.10">
    <property type="entry name" value="Domain 3, Saccharopine reductase"/>
    <property type="match status" value="1"/>
</dbReference>
<keyword evidence="11" id="KW-1185">Reference proteome</keyword>
<dbReference type="GO" id="GO:0033512">
    <property type="term" value="P:L-lysine catabolic process to acetyl-CoA via saccharopine"/>
    <property type="evidence" value="ECO:0007669"/>
    <property type="project" value="UniProtKB-UniPathway"/>
</dbReference>
<dbReference type="GO" id="GO:0005737">
    <property type="term" value="C:cytoplasm"/>
    <property type="evidence" value="ECO:0007669"/>
    <property type="project" value="TreeGrafter"/>
</dbReference>
<evidence type="ECO:0000259" key="8">
    <source>
        <dbReference type="SMART" id="SM01002"/>
    </source>
</evidence>
<evidence type="ECO:0008006" key="12">
    <source>
        <dbReference type="Google" id="ProtNLM"/>
    </source>
</evidence>
<dbReference type="GO" id="GO:0019878">
    <property type="term" value="P:lysine biosynthetic process via aminoadipic acid"/>
    <property type="evidence" value="ECO:0007669"/>
    <property type="project" value="TreeGrafter"/>
</dbReference>
<dbReference type="InterPro" id="IPR007698">
    <property type="entry name" value="AlaDH/PNT_NAD(H)-bd"/>
</dbReference>
<dbReference type="OrthoDB" id="10059875at2759"/>
<dbReference type="Pfam" id="PF03435">
    <property type="entry name" value="Sacchrp_dh_NADP"/>
    <property type="match status" value="1"/>
</dbReference>
<dbReference type="AlphaFoldDB" id="A0A8J4VH28"/>
<comment type="similarity">
    <text evidence="6">In the C-terminal section; belongs to the saccharopine dehydrogenase family.</text>
</comment>
<keyword evidence="7" id="KW-0812">Transmembrane</keyword>
<dbReference type="Proteomes" id="UP000737018">
    <property type="component" value="Unassembled WGS sequence"/>
</dbReference>
<evidence type="ECO:0000256" key="7">
    <source>
        <dbReference type="SAM" id="Phobius"/>
    </source>
</evidence>
<dbReference type="FunFam" id="3.30.360.10:FF:000008">
    <property type="entry name" value="Alpha-aminoadipic semialdehyde synthase, mitochondrial"/>
    <property type="match status" value="1"/>
</dbReference>
<dbReference type="FunFam" id="3.40.50.720:FF:000284">
    <property type="entry name" value="Lysine-ketoglutarate reductase/saccharopine dehydrogenase1"/>
    <property type="match status" value="1"/>
</dbReference>
<dbReference type="CDD" id="cd12189">
    <property type="entry name" value="LKR_SDH_like"/>
    <property type="match status" value="1"/>
</dbReference>
<evidence type="ECO:0000256" key="2">
    <source>
        <dbReference type="ARBA" id="ARBA00004720"/>
    </source>
</evidence>
<evidence type="ECO:0000256" key="6">
    <source>
        <dbReference type="ARBA" id="ARBA00025744"/>
    </source>
</evidence>
<dbReference type="SMART" id="SM01003">
    <property type="entry name" value="AlaDh_PNT_N"/>
    <property type="match status" value="1"/>
</dbReference>
<reference evidence="10" key="1">
    <citation type="submission" date="2020-03" db="EMBL/GenBank/DDBJ databases">
        <title>Castanea mollissima Vanexum genome sequencing.</title>
        <authorList>
            <person name="Staton M."/>
        </authorList>
    </citation>
    <scope>NUCLEOTIDE SEQUENCE</scope>
    <source>
        <tissue evidence="10">Leaf</tissue>
    </source>
</reference>
<dbReference type="Gene3D" id="3.40.50.720">
    <property type="entry name" value="NAD(P)-binding Rossmann-like Domain"/>
    <property type="match status" value="2"/>
</dbReference>
<dbReference type="SMART" id="SM01002">
    <property type="entry name" value="AlaDh_PNT_C"/>
    <property type="match status" value="1"/>
</dbReference>
<dbReference type="SUPFAM" id="SSF52283">
    <property type="entry name" value="Formate/glycerate dehydrogenase catalytic domain-like"/>
    <property type="match status" value="1"/>
</dbReference>
<dbReference type="PANTHER" id="PTHR11133:SF22">
    <property type="entry name" value="ALPHA-AMINOADIPIC SEMIALDEHYDE SYNTHASE, MITOCHONDRIAL"/>
    <property type="match status" value="1"/>
</dbReference>
<dbReference type="PANTHER" id="PTHR11133">
    <property type="entry name" value="SACCHAROPINE DEHYDROGENASE"/>
    <property type="match status" value="1"/>
</dbReference>
<keyword evidence="3" id="KW-0521">NADP</keyword>
<dbReference type="InterPro" id="IPR051168">
    <property type="entry name" value="AASS"/>
</dbReference>
<name>A0A8J4VH28_9ROSI</name>
<dbReference type="InterPro" id="IPR032095">
    <property type="entry name" value="Sacchrp_dh-like_C"/>
</dbReference>
<dbReference type="Pfam" id="PF05222">
    <property type="entry name" value="AlaDh_PNT_N"/>
    <property type="match status" value="1"/>
</dbReference>
<dbReference type="InterPro" id="IPR007886">
    <property type="entry name" value="AlaDH/PNT_N"/>
</dbReference>
<dbReference type="InterPro" id="IPR036291">
    <property type="entry name" value="NAD(P)-bd_dom_sf"/>
</dbReference>
<evidence type="ECO:0000256" key="5">
    <source>
        <dbReference type="ARBA" id="ARBA00023268"/>
    </source>
</evidence>
<keyword evidence="4" id="KW-0560">Oxidoreductase</keyword>
<dbReference type="EMBL" id="JRKL02002016">
    <property type="protein sequence ID" value="KAF3960883.1"/>
    <property type="molecule type" value="Genomic_DNA"/>
</dbReference>
<comment type="pathway">
    <text evidence="1">Amino-acid degradation; L-lysine degradation via saccharopine pathway; glutaryl-CoA from L-lysine: step 1/6.</text>
</comment>
<sequence>MLGNGVIGILSETCNKWERRTPLTPSHCARLLHSGGGGGTATGVARIIVQPSTKRIYHDSQYEDVGCQISDDLSQCGLVVGVKQPQLEMILPDRAYAFFSHTHKVQKENMPLLDKILNERVSLYDYELIVGDHGKRLLAFGKYAGRAGLIDFLHGLGQRYLSLGYSTPFLSLGASYMYPSLAAAKAAVISIGEEIATHGLPPGICPLVFIFTGSGNVSLGAQEIFKLLPHTFVEPSQLPELFGVGRDPNQPARTSKRVFQVYGSVITCQDMVEHRDATKVFDKADYYAHPEHYNPIFHEKVAPYASVIVNCMYWEERFPRLLSTKQIQDLMRKGCPLVGVSDITCDIGGSIEFVNQTTSIDSPFFRYDPLNDSYHHDMDGNGVICSAVDILPTEFAKEASQHFGDILSQFVGLLASATDTTNLPAHLRRACIAHGGALTSLYEYIPRMRSSDSDFSVSPRLFFYRSWQVSLSSLSDQSRRYLAVVIVGAAAGSCRSVICQVGRSVHSVISQLACLALFSSVQRQWSLATADHLLIAPRLCIIASVTGTHPAEASGTPPPRVNLQALLWLECTLHLDATLLQLHLDTVLLALALVFGCARTYPGFFLYAKFEKIYKGIFLKIPELTVLVYIPDLTGRFKAKTVGGTMPIRRAVHWPVGADDRVVLDQIIDSLTSIANPNETSGNQEKNKMSLKVGKVQESDIKKGHNSERKTAVLILGAGRVCQPAAELLASSGRFSSHQGYKACLEDDSEEQDDVQVIVGSLYLKDAEEIIEGIPNATAIQLDVMDHENLFKYVSQVEVVISLLPASCHIIVANACIELKKHLVTASYVDESMSMLNEKAKSAGVTILGEMGLDPGIDHMMAMKMINEARVRKGIIRSFTSYCGGLPSPAAANNPLAYKFSWSPAGAIRSGRNPATYRSHGETLHIDGDSLYDSAVRLRIPDLPAFALECLPNRNSLVYGELYGIGHEASTIFRGTLRYEGFGEIMATLARIGFFDTEAHPILKDGKKPTFRTFLLELLKSEDVDGPLIAEKDITERIVTLGHCKEQGTAVKAAKTIIFLGFHEDGEIPASCQSAFDVTCLRMEERLAYSSTEQDMVLLHHEVEVDFPDGLSENHSATLLEFGRTKNGKMTTAMALTVGIPAGIGALLLLENKIKTRGVLRPIEPEIYEPALDRLEAYGFKLTEKIQ</sequence>
<dbReference type="UniPathway" id="UPA00868">
    <property type="reaction ID" value="UER00835"/>
</dbReference>
<evidence type="ECO:0000313" key="11">
    <source>
        <dbReference type="Proteomes" id="UP000737018"/>
    </source>
</evidence>
<keyword evidence="5" id="KW-0511">Multifunctional enzyme</keyword>
<gene>
    <name evidence="10" type="ORF">CMV_014433</name>
</gene>
<dbReference type="Gene3D" id="3.30.360.10">
    <property type="entry name" value="Dihydrodipicolinate Reductase, domain 2"/>
    <property type="match status" value="1"/>
</dbReference>
<organism evidence="10 11">
    <name type="scientific">Castanea mollissima</name>
    <name type="common">Chinese chestnut</name>
    <dbReference type="NCBI Taxonomy" id="60419"/>
    <lineage>
        <taxon>Eukaryota</taxon>
        <taxon>Viridiplantae</taxon>
        <taxon>Streptophyta</taxon>
        <taxon>Embryophyta</taxon>
        <taxon>Tracheophyta</taxon>
        <taxon>Spermatophyta</taxon>
        <taxon>Magnoliopsida</taxon>
        <taxon>eudicotyledons</taxon>
        <taxon>Gunneridae</taxon>
        <taxon>Pentapetalae</taxon>
        <taxon>rosids</taxon>
        <taxon>fabids</taxon>
        <taxon>Fagales</taxon>
        <taxon>Fagaceae</taxon>
        <taxon>Castanea</taxon>
    </lineage>
</organism>
<proteinExistence type="inferred from homology"/>
<evidence type="ECO:0000256" key="1">
    <source>
        <dbReference type="ARBA" id="ARBA00004682"/>
    </source>
</evidence>
<dbReference type="SUPFAM" id="SSF51735">
    <property type="entry name" value="NAD(P)-binding Rossmann-fold domains"/>
    <property type="match status" value="1"/>
</dbReference>